<evidence type="ECO:0000256" key="3">
    <source>
        <dbReference type="SAM" id="Phobius"/>
    </source>
</evidence>
<dbReference type="SUPFAM" id="SSF57535">
    <property type="entry name" value="Complement control module/SCR domain"/>
    <property type="match status" value="1"/>
</dbReference>
<feature type="disulfide bond" evidence="2">
    <location>
        <begin position="12"/>
        <end position="39"/>
    </location>
</feature>
<feature type="non-terminal residue" evidence="5">
    <location>
        <position position="80"/>
    </location>
</feature>
<dbReference type="Pfam" id="PF00084">
    <property type="entry name" value="Sushi"/>
    <property type="match status" value="1"/>
</dbReference>
<sequence>GLQVGASITVTCDDGFHISGSDHLFCEATGEWNTSPPSCVKLIPDDSLPVSIAAGAAAGGFVLIVAIIVITKLAYKRCSE</sequence>
<accession>A0A0B6YTH0</accession>
<protein>
    <recommendedName>
        <fullName evidence="4">Sushi domain-containing protein</fullName>
    </recommendedName>
</protein>
<comment type="caution">
    <text evidence="2">Lacks conserved residue(s) required for the propagation of feature annotation.</text>
</comment>
<evidence type="ECO:0000259" key="4">
    <source>
        <dbReference type="PROSITE" id="PS50923"/>
    </source>
</evidence>
<gene>
    <name evidence="5" type="primary">ORF36658</name>
</gene>
<feature type="non-terminal residue" evidence="5">
    <location>
        <position position="1"/>
    </location>
</feature>
<name>A0A0B6YTH0_9EUPU</name>
<dbReference type="EMBL" id="HACG01012679">
    <property type="protein sequence ID" value="CEK59544.1"/>
    <property type="molecule type" value="Transcribed_RNA"/>
</dbReference>
<dbReference type="AlphaFoldDB" id="A0A0B6YTH0"/>
<evidence type="ECO:0000256" key="1">
    <source>
        <dbReference type="ARBA" id="ARBA00023157"/>
    </source>
</evidence>
<reference evidence="5" key="1">
    <citation type="submission" date="2014-12" db="EMBL/GenBank/DDBJ databases">
        <title>Insight into the proteome of Arion vulgaris.</title>
        <authorList>
            <person name="Aradska J."/>
            <person name="Bulat T."/>
            <person name="Smidak R."/>
            <person name="Sarate P."/>
            <person name="Gangsoo J."/>
            <person name="Sialana F."/>
            <person name="Bilban M."/>
            <person name="Lubec G."/>
        </authorList>
    </citation>
    <scope>NUCLEOTIDE SEQUENCE</scope>
    <source>
        <tissue evidence="5">Skin</tissue>
    </source>
</reference>
<evidence type="ECO:0000256" key="2">
    <source>
        <dbReference type="PROSITE-ProRule" id="PRU00302"/>
    </source>
</evidence>
<dbReference type="InterPro" id="IPR000436">
    <property type="entry name" value="Sushi_SCR_CCP_dom"/>
</dbReference>
<feature type="transmembrane region" description="Helical" evidence="3">
    <location>
        <begin position="52"/>
        <end position="75"/>
    </location>
</feature>
<organism evidence="5">
    <name type="scientific">Arion vulgaris</name>
    <dbReference type="NCBI Taxonomy" id="1028688"/>
    <lineage>
        <taxon>Eukaryota</taxon>
        <taxon>Metazoa</taxon>
        <taxon>Spiralia</taxon>
        <taxon>Lophotrochozoa</taxon>
        <taxon>Mollusca</taxon>
        <taxon>Gastropoda</taxon>
        <taxon>Heterobranchia</taxon>
        <taxon>Euthyneura</taxon>
        <taxon>Panpulmonata</taxon>
        <taxon>Eupulmonata</taxon>
        <taxon>Stylommatophora</taxon>
        <taxon>Helicina</taxon>
        <taxon>Arionoidea</taxon>
        <taxon>Arionidae</taxon>
        <taxon>Arion</taxon>
    </lineage>
</organism>
<proteinExistence type="predicted"/>
<keyword evidence="3" id="KW-1133">Transmembrane helix</keyword>
<keyword evidence="1 2" id="KW-1015">Disulfide bond</keyword>
<feature type="domain" description="Sushi" evidence="4">
    <location>
        <begin position="1"/>
        <end position="41"/>
    </location>
</feature>
<keyword evidence="3" id="KW-0472">Membrane</keyword>
<dbReference type="PROSITE" id="PS50923">
    <property type="entry name" value="SUSHI"/>
    <property type="match status" value="1"/>
</dbReference>
<dbReference type="Gene3D" id="2.10.70.10">
    <property type="entry name" value="Complement Module, domain 1"/>
    <property type="match status" value="1"/>
</dbReference>
<keyword evidence="2" id="KW-0768">Sushi</keyword>
<dbReference type="CDD" id="cd00033">
    <property type="entry name" value="CCP"/>
    <property type="match status" value="1"/>
</dbReference>
<keyword evidence="3" id="KW-0812">Transmembrane</keyword>
<dbReference type="InterPro" id="IPR035976">
    <property type="entry name" value="Sushi/SCR/CCP_sf"/>
</dbReference>
<evidence type="ECO:0000313" key="5">
    <source>
        <dbReference type="EMBL" id="CEK59544.1"/>
    </source>
</evidence>